<sequence>ITMGKEKKIQVRRVFGYFWGMSFLVVHIIGADIFAADILLHECGAFPVYVGWPCALLSIMTTLCSAEIGITFPCSGAHYYFLKKGYGNLISFLNLWIALFLGSGLAASQALLLAEYSIQPFYLSCSAPKLPKRCLALAILWTVGILNCRGVREVTWLQIASTVLKMAILGLISLNEVVLLVREWNENVEIFQNSFDAEFPEASQFIEATFQGYFANSGGGCFTYIAGELKEHRKTIPRCIFIASPLVSIVYLLVNISYLTSDTQGNSLFRFVYAVAITWTDRVIPSLTWIVPFGISASLFSKLLINGQLPLLFNMLNIYSSPFMSILLLATMASIAIVLTNLIDLINYIYFAVSIWTIFSLTGILKLRYQEPHLPRPYKVFLPFPLVAIAISLCLILIPLVKSQHMHYVYMYLCVFSGLLFYIPLIHFKLRLIWFEKMTCYLPLIFNICIPDVSDEQMIEEVETIKKNSILKA</sequence>
<evidence type="ECO:0000256" key="1">
    <source>
        <dbReference type="ARBA" id="ARBA00004424"/>
    </source>
</evidence>
<keyword evidence="8" id="KW-1015">Disulfide bond</keyword>
<proteinExistence type="inferred from homology"/>
<keyword evidence="5 9" id="KW-0812">Transmembrane</keyword>
<accession>A0A8D1SWW9</accession>
<feature type="transmembrane region" description="Helical" evidence="9">
    <location>
        <begin position="14"/>
        <end position="35"/>
    </location>
</feature>
<dbReference type="Proteomes" id="UP000694723">
    <property type="component" value="Unplaced"/>
</dbReference>
<feature type="transmembrane region" description="Helical" evidence="9">
    <location>
        <begin position="326"/>
        <end position="343"/>
    </location>
</feature>
<feature type="transmembrane region" description="Helical" evidence="9">
    <location>
        <begin position="349"/>
        <end position="369"/>
    </location>
</feature>
<feature type="transmembrane region" description="Helical" evidence="9">
    <location>
        <begin position="381"/>
        <end position="401"/>
    </location>
</feature>
<dbReference type="AlphaFoldDB" id="A0A8D1SWW9"/>
<dbReference type="Ensembl" id="ENSSSCT00060014197.1">
    <property type="protein sequence ID" value="ENSSSCP00060005483.1"/>
    <property type="gene ID" value="ENSSSCG00060010896.1"/>
</dbReference>
<feature type="transmembrane region" description="Helical" evidence="9">
    <location>
        <begin position="287"/>
        <end position="305"/>
    </location>
</feature>
<evidence type="ECO:0000256" key="6">
    <source>
        <dbReference type="ARBA" id="ARBA00022989"/>
    </source>
</evidence>
<evidence type="ECO:0000256" key="2">
    <source>
        <dbReference type="ARBA" id="ARBA00009523"/>
    </source>
</evidence>
<keyword evidence="7 9" id="KW-0472">Membrane</keyword>
<dbReference type="Pfam" id="PF13520">
    <property type="entry name" value="AA_permease_2"/>
    <property type="match status" value="1"/>
</dbReference>
<feature type="transmembrane region" description="Helical" evidence="9">
    <location>
        <begin position="93"/>
        <end position="118"/>
    </location>
</feature>
<feature type="transmembrane region" description="Helical" evidence="9">
    <location>
        <begin position="407"/>
        <end position="428"/>
    </location>
</feature>
<dbReference type="FunFam" id="1.20.1740.10:FF:000036">
    <property type="entry name" value="Solute carrier family 7 member 13"/>
    <property type="match status" value="1"/>
</dbReference>
<dbReference type="InterPro" id="IPR002293">
    <property type="entry name" value="AA/rel_permease1"/>
</dbReference>
<evidence type="ECO:0000313" key="10">
    <source>
        <dbReference type="Ensembl" id="ENSSSCP00060005483.1"/>
    </source>
</evidence>
<evidence type="ECO:0008006" key="12">
    <source>
        <dbReference type="Google" id="ProtNLM"/>
    </source>
</evidence>
<reference evidence="10" key="1">
    <citation type="submission" date="2025-08" db="UniProtKB">
        <authorList>
            <consortium name="Ensembl"/>
        </authorList>
    </citation>
    <scope>IDENTIFICATION</scope>
</reference>
<evidence type="ECO:0000313" key="11">
    <source>
        <dbReference type="Proteomes" id="UP000694723"/>
    </source>
</evidence>
<name>A0A8D1SWW9_PIG</name>
<dbReference type="InterPro" id="IPR050598">
    <property type="entry name" value="AminoAcid_Transporter"/>
</dbReference>
<comment type="similarity">
    <text evidence="2">Belongs to the amino acid-polyamine-organocation (APC) superfamily.</text>
</comment>
<dbReference type="GO" id="GO:0016324">
    <property type="term" value="C:apical plasma membrane"/>
    <property type="evidence" value="ECO:0007669"/>
    <property type="project" value="UniProtKB-SubCell"/>
</dbReference>
<dbReference type="GO" id="GO:0022857">
    <property type="term" value="F:transmembrane transporter activity"/>
    <property type="evidence" value="ECO:0007669"/>
    <property type="project" value="InterPro"/>
</dbReference>
<evidence type="ECO:0000256" key="9">
    <source>
        <dbReference type="SAM" id="Phobius"/>
    </source>
</evidence>
<comment type="subcellular location">
    <subcellularLocation>
        <location evidence="1">Apical cell membrane</location>
        <topology evidence="1">Multi-pass membrane protein</topology>
    </subcellularLocation>
</comment>
<feature type="transmembrane region" description="Helical" evidence="9">
    <location>
        <begin position="55"/>
        <end position="81"/>
    </location>
</feature>
<evidence type="ECO:0000256" key="5">
    <source>
        <dbReference type="ARBA" id="ARBA00022692"/>
    </source>
</evidence>
<dbReference type="PANTHER" id="PTHR11785:SF238">
    <property type="entry name" value="SOLUTE CARRIER FAMILY 7 MEMBER 13"/>
    <property type="match status" value="1"/>
</dbReference>
<evidence type="ECO:0000256" key="4">
    <source>
        <dbReference type="ARBA" id="ARBA00022475"/>
    </source>
</evidence>
<protein>
    <recommendedName>
        <fullName evidence="12">Solute carrier family 7 member 13</fullName>
    </recommendedName>
</protein>
<dbReference type="PIRSF" id="PIRSF006060">
    <property type="entry name" value="AA_transporter"/>
    <property type="match status" value="1"/>
</dbReference>
<evidence type="ECO:0000256" key="7">
    <source>
        <dbReference type="ARBA" id="ARBA00023136"/>
    </source>
</evidence>
<dbReference type="PANTHER" id="PTHR11785">
    <property type="entry name" value="AMINO ACID TRANSPORTER"/>
    <property type="match status" value="1"/>
</dbReference>
<evidence type="ECO:0000256" key="8">
    <source>
        <dbReference type="ARBA" id="ARBA00023157"/>
    </source>
</evidence>
<evidence type="ECO:0000256" key="3">
    <source>
        <dbReference type="ARBA" id="ARBA00022448"/>
    </source>
</evidence>
<keyword evidence="6 9" id="KW-1133">Transmembrane helix</keyword>
<keyword evidence="4" id="KW-1003">Cell membrane</keyword>
<dbReference type="GO" id="GO:0003333">
    <property type="term" value="P:amino acid transmembrane transport"/>
    <property type="evidence" value="ECO:0007669"/>
    <property type="project" value="UniProtKB-ARBA"/>
</dbReference>
<keyword evidence="3" id="KW-0813">Transport</keyword>
<feature type="transmembrane region" description="Helical" evidence="9">
    <location>
        <begin position="239"/>
        <end position="259"/>
    </location>
</feature>
<dbReference type="Gene3D" id="1.20.1740.10">
    <property type="entry name" value="Amino acid/polyamine transporter I"/>
    <property type="match status" value="1"/>
</dbReference>
<organism evidence="10 11">
    <name type="scientific">Sus scrofa</name>
    <name type="common">Pig</name>
    <dbReference type="NCBI Taxonomy" id="9823"/>
    <lineage>
        <taxon>Eukaryota</taxon>
        <taxon>Metazoa</taxon>
        <taxon>Chordata</taxon>
        <taxon>Craniata</taxon>
        <taxon>Vertebrata</taxon>
        <taxon>Euteleostomi</taxon>
        <taxon>Mammalia</taxon>
        <taxon>Eutheria</taxon>
        <taxon>Laurasiatheria</taxon>
        <taxon>Artiodactyla</taxon>
        <taxon>Suina</taxon>
        <taxon>Suidae</taxon>
        <taxon>Sus</taxon>
    </lineage>
</organism>